<evidence type="ECO:0000259" key="1">
    <source>
        <dbReference type="Pfam" id="PF00144"/>
    </source>
</evidence>
<dbReference type="RefSeq" id="WP_204785101.1">
    <property type="nucleotide sequence ID" value="NZ_JACJKU010000038.1"/>
</dbReference>
<dbReference type="InterPro" id="IPR001466">
    <property type="entry name" value="Beta-lactam-related"/>
</dbReference>
<protein>
    <submittedName>
        <fullName evidence="2">Serine hydrolase</fullName>
    </submittedName>
</protein>
<evidence type="ECO:0000313" key="2">
    <source>
        <dbReference type="EMBL" id="MBM6940797.1"/>
    </source>
</evidence>
<name>A0ABS2GWY9_9LACO</name>
<dbReference type="Pfam" id="PF00144">
    <property type="entry name" value="Beta-lactamase"/>
    <property type="match status" value="1"/>
</dbReference>
<feature type="domain" description="Beta-lactamase-related" evidence="1">
    <location>
        <begin position="78"/>
        <end position="335"/>
    </location>
</feature>
<sequence>MLKNQFHKFLCLSIIMLVYSLIAMPIIGNAATISSQQKQAIQNALKKENANAIVMVGSGKKPTIITNKVIVGEGTAPAISTNKLFPIASFQKAITGMAIQQLINHHQLSLNTKISKFFPEIRNSQQITIRNLLTHTSGLADRSQIADQPLKSEKDSINFTKQNYRVVNHLGQWHYANVNYGLLAIIVSIVSHESYATYVKKNIFKPNHLQGMKFFNQLSSSKQLSPSLNDHQFKFDSQETDSWRYLQREMSAEFGAGQIVATPNSYWKFINQVVLKQNDILKQYQQINFQPNDNPYYGGFYLHPNELHANGSYEGYACTIFANTKKKQTIVLYSNNISLKQCRNLGYDLYHIYFGTNKQGFPY</sequence>
<evidence type="ECO:0000313" key="3">
    <source>
        <dbReference type="Proteomes" id="UP000785625"/>
    </source>
</evidence>
<accession>A0ABS2GWY9</accession>
<dbReference type="Proteomes" id="UP000785625">
    <property type="component" value="Unassembled WGS sequence"/>
</dbReference>
<comment type="caution">
    <text evidence="2">The sequence shown here is derived from an EMBL/GenBank/DDBJ whole genome shotgun (WGS) entry which is preliminary data.</text>
</comment>
<dbReference type="SUPFAM" id="SSF56601">
    <property type="entry name" value="beta-lactamase/transpeptidase-like"/>
    <property type="match status" value="1"/>
</dbReference>
<reference evidence="2 3" key="1">
    <citation type="journal article" date="2021" name="Sci. Rep.">
        <title>The distribution of antibiotic resistance genes in chicken gut microbiota commensals.</title>
        <authorList>
            <person name="Juricova H."/>
            <person name="Matiasovicova J."/>
            <person name="Kubasova T."/>
            <person name="Cejkova D."/>
            <person name="Rychlik I."/>
        </authorList>
    </citation>
    <scope>NUCLEOTIDE SEQUENCE [LARGE SCALE GENOMIC DNA]</scope>
    <source>
        <strain evidence="2 3">An574</strain>
    </source>
</reference>
<keyword evidence="2" id="KW-0378">Hydrolase</keyword>
<keyword evidence="3" id="KW-1185">Reference proteome</keyword>
<dbReference type="InterPro" id="IPR050491">
    <property type="entry name" value="AmpC-like"/>
</dbReference>
<gene>
    <name evidence="2" type="ORF">H5975_04750</name>
</gene>
<dbReference type="GO" id="GO:0016787">
    <property type="term" value="F:hydrolase activity"/>
    <property type="evidence" value="ECO:0007669"/>
    <property type="project" value="UniProtKB-KW"/>
</dbReference>
<dbReference type="PANTHER" id="PTHR46825:SF8">
    <property type="entry name" value="BETA-LACTAMASE-RELATED"/>
    <property type="match status" value="1"/>
</dbReference>
<organism evidence="2 3">
    <name type="scientific">Limosilactobacillus coleohominis</name>
    <dbReference type="NCBI Taxonomy" id="181675"/>
    <lineage>
        <taxon>Bacteria</taxon>
        <taxon>Bacillati</taxon>
        <taxon>Bacillota</taxon>
        <taxon>Bacilli</taxon>
        <taxon>Lactobacillales</taxon>
        <taxon>Lactobacillaceae</taxon>
        <taxon>Limosilactobacillus</taxon>
    </lineage>
</organism>
<dbReference type="PANTHER" id="PTHR46825">
    <property type="entry name" value="D-ALANYL-D-ALANINE-CARBOXYPEPTIDASE/ENDOPEPTIDASE AMPH"/>
    <property type="match status" value="1"/>
</dbReference>
<dbReference type="EMBL" id="JACJKU010000038">
    <property type="protein sequence ID" value="MBM6940797.1"/>
    <property type="molecule type" value="Genomic_DNA"/>
</dbReference>
<dbReference type="Gene3D" id="3.40.710.10">
    <property type="entry name" value="DD-peptidase/beta-lactamase superfamily"/>
    <property type="match status" value="1"/>
</dbReference>
<dbReference type="InterPro" id="IPR012338">
    <property type="entry name" value="Beta-lactam/transpept-like"/>
</dbReference>
<proteinExistence type="predicted"/>